<organism evidence="9 10">
    <name type="scientific">Allacma fusca</name>
    <dbReference type="NCBI Taxonomy" id="39272"/>
    <lineage>
        <taxon>Eukaryota</taxon>
        <taxon>Metazoa</taxon>
        <taxon>Ecdysozoa</taxon>
        <taxon>Arthropoda</taxon>
        <taxon>Hexapoda</taxon>
        <taxon>Collembola</taxon>
        <taxon>Symphypleona</taxon>
        <taxon>Sminthuridae</taxon>
        <taxon>Allacma</taxon>
    </lineage>
</organism>
<keyword evidence="7" id="KW-0325">Glycoprotein</keyword>
<gene>
    <name evidence="9" type="ORF">AFUS01_LOCUS32690</name>
</gene>
<name>A0A8J2KZR8_9HEXA</name>
<evidence type="ECO:0000256" key="7">
    <source>
        <dbReference type="ARBA" id="ARBA00023180"/>
    </source>
</evidence>
<comment type="subcellular location">
    <subcellularLocation>
        <location evidence="1">Cell membrane</location>
        <topology evidence="1">Multi-pass membrane protein</topology>
    </subcellularLocation>
</comment>
<evidence type="ECO:0000256" key="5">
    <source>
        <dbReference type="ARBA" id="ARBA00023136"/>
    </source>
</evidence>
<keyword evidence="6" id="KW-0675">Receptor</keyword>
<proteinExistence type="predicted"/>
<accession>A0A8J2KZR8</accession>
<keyword evidence="4 8" id="KW-1133">Transmembrane helix</keyword>
<feature type="transmembrane region" description="Helical" evidence="8">
    <location>
        <begin position="141"/>
        <end position="167"/>
    </location>
</feature>
<dbReference type="PANTHER" id="PTHR42643:SF38">
    <property type="entry name" value="IONOTROPIC RECEPTOR 100A"/>
    <property type="match status" value="1"/>
</dbReference>
<dbReference type="AlphaFoldDB" id="A0A8J2KZR8"/>
<protein>
    <submittedName>
        <fullName evidence="9">Uncharacterized protein</fullName>
    </submittedName>
</protein>
<dbReference type="EMBL" id="CAJVCH010526277">
    <property type="protein sequence ID" value="CAG7822415.1"/>
    <property type="molecule type" value="Genomic_DNA"/>
</dbReference>
<dbReference type="InterPro" id="IPR052192">
    <property type="entry name" value="Insect_Ionotropic_Sensory_Rcpt"/>
</dbReference>
<comment type="caution">
    <text evidence="9">The sequence shown here is derived from an EMBL/GenBank/DDBJ whole genome shotgun (WGS) entry which is preliminary data.</text>
</comment>
<evidence type="ECO:0000256" key="3">
    <source>
        <dbReference type="ARBA" id="ARBA00022692"/>
    </source>
</evidence>
<keyword evidence="2" id="KW-1003">Cell membrane</keyword>
<reference evidence="9" key="1">
    <citation type="submission" date="2021-06" db="EMBL/GenBank/DDBJ databases">
        <authorList>
            <person name="Hodson N. C."/>
            <person name="Mongue J. A."/>
            <person name="Jaron S. K."/>
        </authorList>
    </citation>
    <scope>NUCLEOTIDE SEQUENCE</scope>
</reference>
<evidence type="ECO:0000256" key="6">
    <source>
        <dbReference type="ARBA" id="ARBA00023170"/>
    </source>
</evidence>
<keyword evidence="10" id="KW-1185">Reference proteome</keyword>
<evidence type="ECO:0000256" key="2">
    <source>
        <dbReference type="ARBA" id="ARBA00022475"/>
    </source>
</evidence>
<keyword evidence="3 8" id="KW-0812">Transmembrane</keyword>
<evidence type="ECO:0000256" key="8">
    <source>
        <dbReference type="SAM" id="Phobius"/>
    </source>
</evidence>
<evidence type="ECO:0000256" key="4">
    <source>
        <dbReference type="ARBA" id="ARBA00022989"/>
    </source>
</evidence>
<evidence type="ECO:0000313" key="9">
    <source>
        <dbReference type="EMBL" id="CAG7822415.1"/>
    </source>
</evidence>
<dbReference type="Proteomes" id="UP000708208">
    <property type="component" value="Unassembled WGS sequence"/>
</dbReference>
<dbReference type="GO" id="GO:0005886">
    <property type="term" value="C:plasma membrane"/>
    <property type="evidence" value="ECO:0007669"/>
    <property type="project" value="UniProtKB-SubCell"/>
</dbReference>
<dbReference type="OrthoDB" id="6506757at2759"/>
<evidence type="ECO:0000313" key="10">
    <source>
        <dbReference type="Proteomes" id="UP000708208"/>
    </source>
</evidence>
<sequence>MERLVMKRLCMLCDRKLRISLSTRVPSRVETRRIASTTSEVKFDFKRGLYKYLLLEVEKRLNFTTVVFPSTGGGSSGNLLENGSWTGLLGDVITGKADMGFAVGGNWLRFQYVDTNSGIMEYMFLSFATGKQPAEYTWMAIFLPFSFLVWCICVISFIGAFTIILTLKQTTTRSSSDDSKIKTYLKKMDAMEFVVLAFFEKSVKIQGNFSVQNFVGFWSLVGLVMSTLYKGKIVGILAFPNYPAAPRNFDELAASDYSWGLQFYGGPAYDLFRLSSNPTLKYLTSKMEIEPNATRCYERARNSKFSCITYGAMADYSIKKNFSNKFGKSDVSVASSREFITSVTPAVKKRSYLIRIFDWMISKTVDSGLIDRWVLMDYELMRQEKLIASLNGNVFDELQHDQDLSILRLKNLKGSFVILCVGGSWSCILFLLENIRKSFTIYAGKEDGINLRCWERGKHFTKMHLQRTVIRLRKTKSQVMKNSFISKEVLYI</sequence>
<dbReference type="PANTHER" id="PTHR42643">
    <property type="entry name" value="IONOTROPIC RECEPTOR 20A-RELATED"/>
    <property type="match status" value="1"/>
</dbReference>
<evidence type="ECO:0000256" key="1">
    <source>
        <dbReference type="ARBA" id="ARBA00004651"/>
    </source>
</evidence>
<keyword evidence="5 8" id="KW-0472">Membrane</keyword>